<sequence length="134" mass="14998">MPLLPDLGLYLIENKLDKPFRLQVSSGLTLGEDAILGHMITGTTRNFSVSRINENPLPIIEQPLMFSIYLGRGSHSRAEKILRQLHSKGLAVVPRLDKKYLVPSGQEWVVPLQYLKPAKIIARHKQNQGFGSVS</sequence>
<accession>A0A563VW08</accession>
<gene>
    <name evidence="1" type="ORF">H1P_3550002</name>
</gene>
<evidence type="ECO:0000313" key="1">
    <source>
        <dbReference type="EMBL" id="VEP15639.1"/>
    </source>
</evidence>
<dbReference type="Proteomes" id="UP000320055">
    <property type="component" value="Unassembled WGS sequence"/>
</dbReference>
<dbReference type="EMBL" id="CAACVJ010000285">
    <property type="protein sequence ID" value="VEP15639.1"/>
    <property type="molecule type" value="Genomic_DNA"/>
</dbReference>
<evidence type="ECO:0000313" key="2">
    <source>
        <dbReference type="Proteomes" id="UP000320055"/>
    </source>
</evidence>
<proteinExistence type="predicted"/>
<reference evidence="1 2" key="1">
    <citation type="submission" date="2019-01" db="EMBL/GenBank/DDBJ databases">
        <authorList>
            <person name="Brito A."/>
        </authorList>
    </citation>
    <scope>NUCLEOTIDE SEQUENCE [LARGE SCALE GENOMIC DNA]</scope>
    <source>
        <strain evidence="1">1</strain>
    </source>
</reference>
<name>A0A563VW08_9CYAN</name>
<dbReference type="RefSeq" id="WP_144874424.1">
    <property type="nucleotide sequence ID" value="NZ_LR214091.1"/>
</dbReference>
<organism evidence="1 2">
    <name type="scientific">Hyella patelloides LEGE 07179</name>
    <dbReference type="NCBI Taxonomy" id="945734"/>
    <lineage>
        <taxon>Bacteria</taxon>
        <taxon>Bacillati</taxon>
        <taxon>Cyanobacteriota</taxon>
        <taxon>Cyanophyceae</taxon>
        <taxon>Pleurocapsales</taxon>
        <taxon>Hyellaceae</taxon>
        <taxon>Hyella</taxon>
    </lineage>
</organism>
<protein>
    <submittedName>
        <fullName evidence="1">Uncharacterized protein</fullName>
    </submittedName>
</protein>
<keyword evidence="2" id="KW-1185">Reference proteome</keyword>
<dbReference type="AlphaFoldDB" id="A0A563VW08"/>